<evidence type="ECO:0000313" key="2">
    <source>
        <dbReference type="Proteomes" id="UP000050384"/>
    </source>
</evidence>
<comment type="caution">
    <text evidence="1">The sequence shown here is derived from an EMBL/GenBank/DDBJ whole genome shotgun (WGS) entry which is preliminary data.</text>
</comment>
<name>A0A0Q0CJ34_PSESX</name>
<accession>A0A0Q0CJ34</accession>
<dbReference type="PATRIC" id="fig|264459.3.peg.2002"/>
<dbReference type="EMBL" id="LJRI01000243">
    <property type="protein sequence ID" value="KPZ08671.1"/>
    <property type="molecule type" value="Genomic_DNA"/>
</dbReference>
<protein>
    <submittedName>
        <fullName evidence="1">Uncharacterized protein</fullName>
    </submittedName>
</protein>
<proteinExistence type="predicted"/>
<evidence type="ECO:0000313" key="1">
    <source>
        <dbReference type="EMBL" id="KPZ08671.1"/>
    </source>
</evidence>
<reference evidence="1 2" key="1">
    <citation type="submission" date="2015-09" db="EMBL/GenBank/DDBJ databases">
        <title>Genome announcement of multiple Pseudomonas syringae strains.</title>
        <authorList>
            <person name="Thakur S."/>
            <person name="Wang P.W."/>
            <person name="Gong Y."/>
            <person name="Weir B.S."/>
            <person name="Guttman D.S."/>
        </authorList>
    </citation>
    <scope>NUCLEOTIDE SEQUENCE [LARGE SCALE GENOMIC DNA]</scope>
    <source>
        <strain evidence="1 2">ICMP16929</strain>
    </source>
</reference>
<dbReference type="Proteomes" id="UP000050384">
    <property type="component" value="Unassembled WGS sequence"/>
</dbReference>
<gene>
    <name evidence="1" type="ORF">ALO94_200103</name>
</gene>
<sequence>MENEAYLFEPHGSWVKMKLDSVLRLHLQSVVIYEKTRKRQVGDDCF</sequence>
<organism evidence="1 2">
    <name type="scientific">Pseudomonas syringae pv. spinaceae</name>
    <dbReference type="NCBI Taxonomy" id="264459"/>
    <lineage>
        <taxon>Bacteria</taxon>
        <taxon>Pseudomonadati</taxon>
        <taxon>Pseudomonadota</taxon>
        <taxon>Gammaproteobacteria</taxon>
        <taxon>Pseudomonadales</taxon>
        <taxon>Pseudomonadaceae</taxon>
        <taxon>Pseudomonas</taxon>
        <taxon>Pseudomonas syringae</taxon>
    </lineage>
</organism>
<dbReference type="AlphaFoldDB" id="A0A0Q0CJ34"/>